<dbReference type="EMBL" id="BDQX01000458">
    <property type="protein sequence ID" value="GBG12063.1"/>
    <property type="molecule type" value="Genomic_DNA"/>
</dbReference>
<proteinExistence type="predicted"/>
<gene>
    <name evidence="1" type="ORF">PAT3040_06924</name>
</gene>
<evidence type="ECO:0000313" key="2">
    <source>
        <dbReference type="Proteomes" id="UP000245202"/>
    </source>
</evidence>
<comment type="caution">
    <text evidence="1">The sequence shown here is derived from an EMBL/GenBank/DDBJ whole genome shotgun (WGS) entry which is preliminary data.</text>
</comment>
<dbReference type="Proteomes" id="UP000245202">
    <property type="component" value="Unassembled WGS sequence"/>
</dbReference>
<dbReference type="AlphaFoldDB" id="A0A2R5F5H6"/>
<evidence type="ECO:0000313" key="1">
    <source>
        <dbReference type="EMBL" id="GBG12063.1"/>
    </source>
</evidence>
<organism evidence="1 2">
    <name type="scientific">Paenibacillus agaridevorans</name>
    <dbReference type="NCBI Taxonomy" id="171404"/>
    <lineage>
        <taxon>Bacteria</taxon>
        <taxon>Bacillati</taxon>
        <taxon>Bacillota</taxon>
        <taxon>Bacilli</taxon>
        <taxon>Bacillales</taxon>
        <taxon>Paenibacillaceae</taxon>
        <taxon>Paenibacillus</taxon>
    </lineage>
</organism>
<protein>
    <submittedName>
        <fullName evidence="1">Uncharacterized protein</fullName>
    </submittedName>
</protein>
<accession>A0A2R5F5H6</accession>
<keyword evidence="2" id="KW-1185">Reference proteome</keyword>
<sequence length="82" mass="8460">MAARASGAVADMCAAAAGKAFSMMAGRARMNSEAMKSAPKPSADTAATSAAAWERIESFIESDPSVKREVDKIKAEKSAVAH</sequence>
<reference evidence="1 2" key="1">
    <citation type="submission" date="2017-08" db="EMBL/GenBank/DDBJ databases">
        <title>Substantial Increase in Enzyme Production by Combined Drug-Resistance Mutations in Paenibacillus agaridevorans.</title>
        <authorList>
            <person name="Tanaka Y."/>
            <person name="Funane K."/>
            <person name="Hosaka T."/>
            <person name="Shiwa Y."/>
            <person name="Fujita N."/>
            <person name="Miyazaki T."/>
            <person name="Yoshikawa H."/>
            <person name="Murakami K."/>
            <person name="Kasahara K."/>
            <person name="Inaoka T."/>
            <person name="Hiraga Y."/>
            <person name="Ochi K."/>
        </authorList>
    </citation>
    <scope>NUCLEOTIDE SEQUENCE [LARGE SCALE GENOMIC DNA]</scope>
    <source>
        <strain evidence="1 2">T-3040</strain>
    </source>
</reference>
<name>A0A2R5F5H6_9BACL</name>